<dbReference type="GO" id="GO:0006310">
    <property type="term" value="P:DNA recombination"/>
    <property type="evidence" value="ECO:0007669"/>
    <property type="project" value="UniProtKB-KW"/>
</dbReference>
<evidence type="ECO:0000256" key="9">
    <source>
        <dbReference type="ARBA" id="ARBA00022840"/>
    </source>
</evidence>
<comment type="similarity">
    <text evidence="3 17">Belongs to the ATP-dependent DNA ligase family.</text>
</comment>
<dbReference type="Gene3D" id="3.40.50.10190">
    <property type="entry name" value="BRCT domain"/>
    <property type="match status" value="2"/>
</dbReference>
<dbReference type="CDD" id="cd07903">
    <property type="entry name" value="Adenylation_DNA_ligase_IV"/>
    <property type="match status" value="1"/>
</dbReference>
<comment type="subcellular location">
    <subcellularLocation>
        <location evidence="2">Nucleus</location>
    </subcellularLocation>
</comment>
<gene>
    <name evidence="20" type="primary">LIG4</name>
    <name evidence="20" type="ORF">N0V93_005707</name>
</gene>
<dbReference type="SUPFAM" id="SSF117018">
    <property type="entry name" value="ATP-dependent DNA ligase DNA-binding domain"/>
    <property type="match status" value="1"/>
</dbReference>
<keyword evidence="6" id="KW-0677">Repeat</keyword>
<evidence type="ECO:0000256" key="6">
    <source>
        <dbReference type="ARBA" id="ARBA00022737"/>
    </source>
</evidence>
<keyword evidence="21" id="KW-1185">Reference proteome</keyword>
<dbReference type="OrthoDB" id="19394at2759"/>
<dbReference type="Pfam" id="PF01068">
    <property type="entry name" value="DNA_ligase_A_M"/>
    <property type="match status" value="1"/>
</dbReference>
<keyword evidence="12 16" id="KW-0234">DNA repair</keyword>
<dbReference type="Gene3D" id="3.30.470.30">
    <property type="entry name" value="DNA ligase/mRNA capping enzyme"/>
    <property type="match status" value="1"/>
</dbReference>
<feature type="domain" description="ATP-dependent DNA ligase family profile" evidence="18">
    <location>
        <begin position="431"/>
        <end position="555"/>
    </location>
</feature>
<dbReference type="GO" id="GO:0006297">
    <property type="term" value="P:nucleotide-excision repair, DNA gap filling"/>
    <property type="evidence" value="ECO:0007669"/>
    <property type="project" value="TreeGrafter"/>
</dbReference>
<dbReference type="InterPro" id="IPR044125">
    <property type="entry name" value="Adenylation_DNA_ligase_IV"/>
</dbReference>
<dbReference type="InterPro" id="IPR012340">
    <property type="entry name" value="NA-bd_OB-fold"/>
</dbReference>
<dbReference type="GO" id="GO:0071897">
    <property type="term" value="P:DNA biosynthetic process"/>
    <property type="evidence" value="ECO:0007669"/>
    <property type="project" value="InterPro"/>
</dbReference>
<dbReference type="InterPro" id="IPR000977">
    <property type="entry name" value="DNA_ligase_ATP-dep"/>
</dbReference>
<evidence type="ECO:0000313" key="21">
    <source>
        <dbReference type="Proteomes" id="UP001140453"/>
    </source>
</evidence>
<dbReference type="InterPro" id="IPR036599">
    <property type="entry name" value="DNA_ligase_N_sf"/>
</dbReference>
<dbReference type="InterPro" id="IPR012310">
    <property type="entry name" value="DNA_ligase_ATP-dep_cent"/>
</dbReference>
<reference evidence="20" key="1">
    <citation type="submission" date="2022-10" db="EMBL/GenBank/DDBJ databases">
        <title>Tapping the CABI collections for fungal endophytes: first genome assemblies for Collariella, Neodidymelliopsis, Ascochyta clinopodiicola, Didymella pomorum, Didymosphaeria variabile, Neocosmospora piperis and Neocucurbitaria cava.</title>
        <authorList>
            <person name="Hill R."/>
        </authorList>
    </citation>
    <scope>NUCLEOTIDE SEQUENCE</scope>
    <source>
        <strain evidence="20">IMI 355082</strain>
    </source>
</reference>
<dbReference type="GO" id="GO:0006303">
    <property type="term" value="P:double-strand break repair via nonhomologous end joining"/>
    <property type="evidence" value="ECO:0007669"/>
    <property type="project" value="TreeGrafter"/>
</dbReference>
<dbReference type="InterPro" id="IPR012308">
    <property type="entry name" value="DNA_ligase_ATP-dep_N"/>
</dbReference>
<dbReference type="InterPro" id="IPR001357">
    <property type="entry name" value="BRCT_dom"/>
</dbReference>
<dbReference type="AlphaFoldDB" id="A0A9W8YV01"/>
<evidence type="ECO:0000256" key="7">
    <source>
        <dbReference type="ARBA" id="ARBA00022741"/>
    </source>
</evidence>
<evidence type="ECO:0000256" key="5">
    <source>
        <dbReference type="ARBA" id="ARBA00022723"/>
    </source>
</evidence>
<dbReference type="InterPro" id="IPR016059">
    <property type="entry name" value="DNA_ligase_ATP-dep_CS"/>
</dbReference>
<evidence type="ECO:0000256" key="13">
    <source>
        <dbReference type="ARBA" id="ARBA00023242"/>
    </source>
</evidence>
<dbReference type="EMBL" id="JAPEVB010000003">
    <property type="protein sequence ID" value="KAJ4392086.1"/>
    <property type="molecule type" value="Genomic_DNA"/>
</dbReference>
<dbReference type="SUPFAM" id="SSF52113">
    <property type="entry name" value="BRCT domain"/>
    <property type="match status" value="2"/>
</dbReference>
<dbReference type="NCBIfam" id="TIGR00574">
    <property type="entry name" value="dnl1"/>
    <property type="match status" value="1"/>
</dbReference>
<dbReference type="Proteomes" id="UP001140453">
    <property type="component" value="Unassembled WGS sequence"/>
</dbReference>
<keyword evidence="13" id="KW-0539">Nucleus</keyword>
<dbReference type="Pfam" id="PF11411">
    <property type="entry name" value="DNA_ligase_IV"/>
    <property type="match status" value="1"/>
</dbReference>
<evidence type="ECO:0000256" key="17">
    <source>
        <dbReference type="RuleBase" id="RU004196"/>
    </source>
</evidence>
<evidence type="ECO:0000256" key="15">
    <source>
        <dbReference type="ARBA" id="ARBA00043870"/>
    </source>
</evidence>
<evidence type="ECO:0000313" key="20">
    <source>
        <dbReference type="EMBL" id="KAJ4392086.1"/>
    </source>
</evidence>
<evidence type="ECO:0000256" key="12">
    <source>
        <dbReference type="ARBA" id="ARBA00023204"/>
    </source>
</evidence>
<dbReference type="SMART" id="SM00292">
    <property type="entry name" value="BRCT"/>
    <property type="match status" value="2"/>
</dbReference>
<keyword evidence="4 16" id="KW-0436">Ligase</keyword>
<dbReference type="SUPFAM" id="SSF56091">
    <property type="entry name" value="DNA ligase/mRNA capping enzyme, catalytic domain"/>
    <property type="match status" value="1"/>
</dbReference>
<dbReference type="Pfam" id="PF16589">
    <property type="entry name" value="BRCT_2"/>
    <property type="match status" value="1"/>
</dbReference>
<evidence type="ECO:0000256" key="14">
    <source>
        <dbReference type="ARBA" id="ARBA00034003"/>
    </source>
</evidence>
<keyword evidence="10" id="KW-0460">Magnesium</keyword>
<keyword evidence="11 16" id="KW-0233">DNA recombination</keyword>
<dbReference type="InterPro" id="IPR012309">
    <property type="entry name" value="DNA_ligase_ATP-dep_C"/>
</dbReference>
<dbReference type="Gene3D" id="2.40.50.140">
    <property type="entry name" value="Nucleic acid-binding proteins"/>
    <property type="match status" value="1"/>
</dbReference>
<keyword evidence="8 16" id="KW-0227">DNA damage</keyword>
<evidence type="ECO:0000256" key="2">
    <source>
        <dbReference type="ARBA" id="ARBA00004123"/>
    </source>
</evidence>
<evidence type="ECO:0000256" key="3">
    <source>
        <dbReference type="ARBA" id="ARBA00007572"/>
    </source>
</evidence>
<comment type="function">
    <text evidence="15">DNA ligase involved in DNA non-homologous end joining (NHEJ); required for double-strand break (DSB) repair.</text>
</comment>
<sequence>MASSGVKRLPRSPSAAAKEEDTIMYANGAQTLDELAEQYPNRPHNHSLTLPFYDLITGLFNPLTKPVPASAAAKARRAASNISPTEQRRIIIERFFSKWRHEVGDDIYPAMRLILPDKDRERGVYGLKEQTIANILCKIMGIPKTSADGLSLVNWKTPGKSSSSSGDFAVRCFEALEQRPQNTTPGEMRIGRVNQLLDQLAAAHGEKEQTPIFREFYNHMNPEEMQWLIRMVLKQMKIGATERTLLDRWHKDGSKLFNVSSSLRHVCWELWSERVQLDGDKINLCLMQCFQPQLAGYAMATSFDKMVEKLGLPDDDPQFLIEEKLDGERMQLHIMLDQDSPGGYKMGWWSRKGKAYTYLYGDSFEDDGSALSKFLTGVFNEGVLSCILDGEMIAWDPTMEKMLAFGTLKTAARNTQRNPNDQQGWRPLYRVFDCLHINGNDLTKHSLLDRRKALDKIVSKEVPGRFEIHPYKLTKSPGDIEPMLREIVENSSEGLVIKDPHSTYRLNERNMKWIKVKPEYMTEFGENLDCIIIGGYYGSGRRGNMISSFLCGLKARQADIDAGLAGPETCYSFFKVGGGLTAEDYSEVKHHTEGKWMPWNPKSASKVVELAGGDRYHERPDVWIHPKDSLVVEVKAASAEKTTSFMVGQTLRFPRFRRLRLDKSWENGALDMDGWEDLQSKADEELKTKKDMEIESKRRKTKRQKTELSVAGDADYKAVVDKVSKLFQGMSFYVPSGSANPKKSKPELENLIREHSGIIVQQPARVRDGDVVALADRQTARTLPLMNFEGINIITPKWIFDAINSKYLLPYEKSHLFFATDDMVALAEQNTDKFGDSYCRDVDVEELRVIFDGMREDHRQPASDAVNFDTEAFYDQLEAHGHELPRSRGYVFRKCRIYIAPVEGMSDLTVARISGYIAFGNGQVAEDLDDEVTHVVIVSRGDEVGERKVAADIRKRVSKRKKLKIPRIVSERWVDDCWKEETRIGEEDYAPI</sequence>
<protein>
    <recommendedName>
        <fullName evidence="16">DNA ligase</fullName>
        <ecNumber evidence="16">6.5.1.1</ecNumber>
    </recommendedName>
</protein>
<dbReference type="GO" id="GO:0032807">
    <property type="term" value="C:DNA ligase IV complex"/>
    <property type="evidence" value="ECO:0007669"/>
    <property type="project" value="TreeGrafter"/>
</dbReference>
<dbReference type="EC" id="6.5.1.1" evidence="16"/>
<dbReference type="FunFam" id="1.10.3260.10:FF:000008">
    <property type="entry name" value="DNA ligase 4"/>
    <property type="match status" value="1"/>
</dbReference>
<feature type="domain" description="BRCT" evidence="19">
    <location>
        <begin position="887"/>
        <end position="991"/>
    </location>
</feature>
<feature type="domain" description="BRCT" evidence="19">
    <location>
        <begin position="722"/>
        <end position="816"/>
    </location>
</feature>
<dbReference type="GO" id="GO:0003910">
    <property type="term" value="F:DNA ligase (ATP) activity"/>
    <property type="evidence" value="ECO:0007669"/>
    <property type="project" value="UniProtKB-EC"/>
</dbReference>
<evidence type="ECO:0000256" key="16">
    <source>
        <dbReference type="RuleBase" id="RU000617"/>
    </source>
</evidence>
<evidence type="ECO:0000256" key="1">
    <source>
        <dbReference type="ARBA" id="ARBA00001946"/>
    </source>
</evidence>
<evidence type="ECO:0000256" key="8">
    <source>
        <dbReference type="ARBA" id="ARBA00022763"/>
    </source>
</evidence>
<organism evidence="20 21">
    <name type="scientific">Gnomoniopsis smithogilvyi</name>
    <dbReference type="NCBI Taxonomy" id="1191159"/>
    <lineage>
        <taxon>Eukaryota</taxon>
        <taxon>Fungi</taxon>
        <taxon>Dikarya</taxon>
        <taxon>Ascomycota</taxon>
        <taxon>Pezizomycotina</taxon>
        <taxon>Sordariomycetes</taxon>
        <taxon>Sordariomycetidae</taxon>
        <taxon>Diaporthales</taxon>
        <taxon>Gnomoniaceae</taxon>
        <taxon>Gnomoniopsis</taxon>
    </lineage>
</organism>
<dbReference type="PROSITE" id="PS00697">
    <property type="entry name" value="DNA_LIGASE_A1"/>
    <property type="match status" value="1"/>
</dbReference>
<dbReference type="InterPro" id="IPR036420">
    <property type="entry name" value="BRCT_dom_sf"/>
</dbReference>
<comment type="cofactor">
    <cofactor evidence="1">
        <name>Mg(2+)</name>
        <dbReference type="ChEBI" id="CHEBI:18420"/>
    </cofactor>
</comment>
<keyword evidence="7 16" id="KW-0547">Nucleotide-binding</keyword>
<comment type="caution">
    <text evidence="20">The sequence shown here is derived from an EMBL/GenBank/DDBJ whole genome shotgun (WGS) entry which is preliminary data.</text>
</comment>
<comment type="catalytic activity">
    <reaction evidence="14 16">
        <text>ATP + (deoxyribonucleotide)n-3'-hydroxyl + 5'-phospho-(deoxyribonucleotide)m = (deoxyribonucleotide)n+m + AMP + diphosphate.</text>
        <dbReference type="EC" id="6.5.1.1"/>
    </reaction>
</comment>
<dbReference type="GO" id="GO:0005524">
    <property type="term" value="F:ATP binding"/>
    <property type="evidence" value="ECO:0007669"/>
    <property type="project" value="UniProtKB-KW"/>
</dbReference>
<dbReference type="InterPro" id="IPR029710">
    <property type="entry name" value="LIG4"/>
</dbReference>
<dbReference type="PANTHER" id="PTHR45997:SF1">
    <property type="entry name" value="DNA LIGASE 4"/>
    <property type="match status" value="1"/>
</dbReference>
<dbReference type="PROSITE" id="PS50172">
    <property type="entry name" value="BRCT"/>
    <property type="match status" value="2"/>
</dbReference>
<evidence type="ECO:0000256" key="11">
    <source>
        <dbReference type="ARBA" id="ARBA00023172"/>
    </source>
</evidence>
<proteinExistence type="inferred from homology"/>
<evidence type="ECO:0000259" key="18">
    <source>
        <dbReference type="PROSITE" id="PS50160"/>
    </source>
</evidence>
<accession>A0A9W8YV01</accession>
<keyword evidence="5" id="KW-0479">Metal-binding</keyword>
<dbReference type="SUPFAM" id="SSF50249">
    <property type="entry name" value="Nucleic acid-binding proteins"/>
    <property type="match status" value="1"/>
</dbReference>
<dbReference type="PANTHER" id="PTHR45997">
    <property type="entry name" value="DNA LIGASE 4"/>
    <property type="match status" value="1"/>
</dbReference>
<dbReference type="PROSITE" id="PS50160">
    <property type="entry name" value="DNA_LIGASE_A3"/>
    <property type="match status" value="1"/>
</dbReference>
<dbReference type="Pfam" id="PF04679">
    <property type="entry name" value="DNA_ligase_A_C"/>
    <property type="match status" value="1"/>
</dbReference>
<evidence type="ECO:0000259" key="19">
    <source>
        <dbReference type="PROSITE" id="PS50172"/>
    </source>
</evidence>
<dbReference type="GO" id="GO:0046872">
    <property type="term" value="F:metal ion binding"/>
    <property type="evidence" value="ECO:0007669"/>
    <property type="project" value="UniProtKB-KW"/>
</dbReference>
<keyword evidence="9 16" id="KW-0067">ATP-binding</keyword>
<evidence type="ECO:0000256" key="10">
    <source>
        <dbReference type="ARBA" id="ARBA00022842"/>
    </source>
</evidence>
<evidence type="ECO:0000256" key="4">
    <source>
        <dbReference type="ARBA" id="ARBA00022598"/>
    </source>
</evidence>
<name>A0A9W8YV01_9PEZI</name>
<dbReference type="InterPro" id="IPR021536">
    <property type="entry name" value="DNA_ligase_IV_dom"/>
</dbReference>
<dbReference type="Gene3D" id="1.10.3260.10">
    <property type="entry name" value="DNA ligase, ATP-dependent, N-terminal domain"/>
    <property type="match status" value="1"/>
</dbReference>
<dbReference type="Pfam" id="PF04675">
    <property type="entry name" value="DNA_ligase_A_N"/>
    <property type="match status" value="1"/>
</dbReference>
<dbReference type="GO" id="GO:0003677">
    <property type="term" value="F:DNA binding"/>
    <property type="evidence" value="ECO:0007669"/>
    <property type="project" value="InterPro"/>
</dbReference>